<dbReference type="GO" id="GO:0003884">
    <property type="term" value="F:D-amino-acid oxidase activity"/>
    <property type="evidence" value="ECO:0007669"/>
    <property type="project" value="UniProtKB-EC"/>
</dbReference>
<evidence type="ECO:0000256" key="7">
    <source>
        <dbReference type="ARBA" id="ARBA00039751"/>
    </source>
</evidence>
<comment type="cofactor">
    <cofactor evidence="1">
        <name>FAD</name>
        <dbReference type="ChEBI" id="CHEBI:57692"/>
    </cofactor>
</comment>
<dbReference type="GO" id="GO:0046416">
    <property type="term" value="P:D-amino acid metabolic process"/>
    <property type="evidence" value="ECO:0007669"/>
    <property type="project" value="InterPro"/>
</dbReference>
<organism evidence="10 11">
    <name type="scientific">Neisseria wadsworthii 9715</name>
    <dbReference type="NCBI Taxonomy" id="1030841"/>
    <lineage>
        <taxon>Bacteria</taxon>
        <taxon>Pseudomonadati</taxon>
        <taxon>Pseudomonadota</taxon>
        <taxon>Betaproteobacteria</taxon>
        <taxon>Neisseriales</taxon>
        <taxon>Neisseriaceae</taxon>
        <taxon>Neisseria</taxon>
    </lineage>
</organism>
<dbReference type="SUPFAM" id="SSF54373">
    <property type="entry name" value="FAD-linked reductases, C-terminal domain"/>
    <property type="match status" value="1"/>
</dbReference>
<name>G4CNF2_9NEIS</name>
<comment type="catalytic activity">
    <reaction evidence="8">
        <text>a D-alpha-amino acid + O2 + H2O = a 2-oxocarboxylate + H2O2 + NH4(+)</text>
        <dbReference type="Rhea" id="RHEA:21816"/>
        <dbReference type="ChEBI" id="CHEBI:15377"/>
        <dbReference type="ChEBI" id="CHEBI:15379"/>
        <dbReference type="ChEBI" id="CHEBI:16240"/>
        <dbReference type="ChEBI" id="CHEBI:28938"/>
        <dbReference type="ChEBI" id="CHEBI:35179"/>
        <dbReference type="ChEBI" id="CHEBI:59871"/>
        <dbReference type="EC" id="1.4.3.3"/>
    </reaction>
    <physiologicalReaction direction="left-to-right" evidence="8">
        <dbReference type="Rhea" id="RHEA:21817"/>
    </physiologicalReaction>
</comment>
<dbReference type="Proteomes" id="UP000005336">
    <property type="component" value="Unassembled WGS sequence"/>
</dbReference>
<reference evidence="10 11" key="1">
    <citation type="submission" date="2011-06" db="EMBL/GenBank/DDBJ databases">
        <authorList>
            <person name="Muzny D."/>
            <person name="Qin X."/>
            <person name="Deng J."/>
            <person name="Jiang H."/>
            <person name="Liu Y."/>
            <person name="Qu J."/>
            <person name="Song X.-Z."/>
            <person name="Zhang L."/>
            <person name="Thornton R."/>
            <person name="Coyle M."/>
            <person name="Francisco L."/>
            <person name="Jackson L."/>
            <person name="Javaid M."/>
            <person name="Korchina V."/>
            <person name="Kovar C."/>
            <person name="Mata R."/>
            <person name="Mathew T."/>
            <person name="Ngo R."/>
            <person name="Nguyen L."/>
            <person name="Nguyen N."/>
            <person name="Okwuonu G."/>
            <person name="Ongeri F."/>
            <person name="Pham C."/>
            <person name="Simmons D."/>
            <person name="Wilczek-Boney K."/>
            <person name="Hale W."/>
            <person name="Jakkamsetti A."/>
            <person name="Pham P."/>
            <person name="Ruth R."/>
            <person name="San Lucas F."/>
            <person name="Warren J."/>
            <person name="Zhang J."/>
            <person name="Zhao Z."/>
            <person name="Zhou C."/>
            <person name="Zhu D."/>
            <person name="Lee S."/>
            <person name="Bess C."/>
            <person name="Blankenburg K."/>
            <person name="Forbes L."/>
            <person name="Fu Q."/>
            <person name="Gubbala S."/>
            <person name="Hirani K."/>
            <person name="Jayaseelan J.C."/>
            <person name="Lara F."/>
            <person name="Munidasa M."/>
            <person name="Palculict T."/>
            <person name="Patil S."/>
            <person name="Pu L.-L."/>
            <person name="Saada N."/>
            <person name="Tang L."/>
            <person name="Weissenberger G."/>
            <person name="Zhu Y."/>
            <person name="Hemphill L."/>
            <person name="Shang Y."/>
            <person name="Youmans B."/>
            <person name="Ayvaz T."/>
            <person name="Ross M."/>
            <person name="Santibanez J."/>
            <person name="Aqrawi P."/>
            <person name="Gross S."/>
            <person name="Joshi V."/>
            <person name="Fowler G."/>
            <person name="Nazareth L."/>
            <person name="Reid J."/>
            <person name="Worley K."/>
            <person name="Petrosino J."/>
            <person name="Highlander S."/>
            <person name="Gibbs R."/>
        </authorList>
    </citation>
    <scope>NUCLEOTIDE SEQUENCE [LARGE SCALE GENOMIC DNA]</scope>
    <source>
        <strain evidence="10 11">9715</strain>
    </source>
</reference>
<dbReference type="EC" id="1.4.3.3" evidence="6"/>
<dbReference type="Gene3D" id="3.50.50.60">
    <property type="entry name" value="FAD/NAD(P)-binding domain"/>
    <property type="match status" value="1"/>
</dbReference>
<keyword evidence="5 10" id="KW-0560">Oxidoreductase</keyword>
<keyword evidence="4" id="KW-0274">FAD</keyword>
<dbReference type="PANTHER" id="PTHR11530">
    <property type="entry name" value="D-AMINO ACID OXIDASE"/>
    <property type="match status" value="1"/>
</dbReference>
<feature type="domain" description="FAD dependent oxidoreductase" evidence="9">
    <location>
        <begin position="21"/>
        <end position="348"/>
    </location>
</feature>
<evidence type="ECO:0000259" key="9">
    <source>
        <dbReference type="Pfam" id="PF01266"/>
    </source>
</evidence>
<dbReference type="SUPFAM" id="SSF51905">
    <property type="entry name" value="FAD/NAD(P)-binding domain"/>
    <property type="match status" value="1"/>
</dbReference>
<dbReference type="STRING" id="1030841.HMPREF9370_0611"/>
<comment type="similarity">
    <text evidence="2">Belongs to the DAMOX/DASOX family.</text>
</comment>
<evidence type="ECO:0000313" key="11">
    <source>
        <dbReference type="Proteomes" id="UP000005336"/>
    </source>
</evidence>
<evidence type="ECO:0000313" key="10">
    <source>
        <dbReference type="EMBL" id="EGZ49966.1"/>
    </source>
</evidence>
<dbReference type="Gene3D" id="3.30.9.10">
    <property type="entry name" value="D-Amino Acid Oxidase, subunit A, domain 2"/>
    <property type="match status" value="1"/>
</dbReference>
<dbReference type="HOGENOM" id="CLU_007884_1_0_4"/>
<evidence type="ECO:0000256" key="2">
    <source>
        <dbReference type="ARBA" id="ARBA00006730"/>
    </source>
</evidence>
<dbReference type="AlphaFoldDB" id="G4CNF2"/>
<evidence type="ECO:0000256" key="3">
    <source>
        <dbReference type="ARBA" id="ARBA00022630"/>
    </source>
</evidence>
<dbReference type="EMBL" id="AGAZ01000026">
    <property type="protein sequence ID" value="EGZ49966.1"/>
    <property type="molecule type" value="Genomic_DNA"/>
</dbReference>
<sequence>MRLFDMKTESPDLRHKGGAMVAVLGGGLVGRLTAWQLMQHGIKADVFDKGPREGSDAAAFVAAAMLAPSAESVEATPLVVALGRQSIPLWRDILSRLDKPVFMQQNGSLIVWHPQDKPLAVQFEQHLHRAAGDVAQHWQRADIAAHEPQLAPRFQTGIYLPEEGQLDGRQVLLALADSLEQQLACHWHTETDVETLRQSYQWVIDCRGFGAQSVWNRAAAPSPSRLRGIRGEVARVYAPEISLNRPVRLLHPRYPLYIAPKEQHVFVIGATQIESESRAPVSVRSGLELLSALYAVHPAFGEAQVLEIAVGLRPTLNHHNPEIRFSRETRVMEVNGLFRHGFMIAPAVTGAAVRLALALMDGQQPLPQDAETALPYIEMPGQAAMYSEST</sequence>
<evidence type="ECO:0000256" key="1">
    <source>
        <dbReference type="ARBA" id="ARBA00001974"/>
    </source>
</evidence>
<protein>
    <recommendedName>
        <fullName evidence="7">D-amino-acid oxidase</fullName>
        <ecNumber evidence="6">1.4.3.3</ecNumber>
    </recommendedName>
</protein>
<accession>G4CNF2</accession>
<dbReference type="PANTHER" id="PTHR11530:SF11">
    <property type="entry name" value="D-ASPARTATE OXIDASE"/>
    <property type="match status" value="1"/>
</dbReference>
<keyword evidence="3" id="KW-0285">Flavoprotein</keyword>
<evidence type="ECO:0000256" key="6">
    <source>
        <dbReference type="ARBA" id="ARBA00039101"/>
    </source>
</evidence>
<comment type="caution">
    <text evidence="10">The sequence shown here is derived from an EMBL/GenBank/DDBJ whole genome shotgun (WGS) entry which is preliminary data.</text>
</comment>
<gene>
    <name evidence="10" type="primary">thiO</name>
    <name evidence="10" type="ORF">HMPREF9370_0611</name>
</gene>
<dbReference type="InterPro" id="IPR036188">
    <property type="entry name" value="FAD/NAD-bd_sf"/>
</dbReference>
<dbReference type="GO" id="GO:0071949">
    <property type="term" value="F:FAD binding"/>
    <property type="evidence" value="ECO:0007669"/>
    <property type="project" value="InterPro"/>
</dbReference>
<evidence type="ECO:0000256" key="5">
    <source>
        <dbReference type="ARBA" id="ARBA00023002"/>
    </source>
</evidence>
<evidence type="ECO:0000256" key="8">
    <source>
        <dbReference type="ARBA" id="ARBA00049547"/>
    </source>
</evidence>
<dbReference type="Pfam" id="PF01266">
    <property type="entry name" value="DAO"/>
    <property type="match status" value="1"/>
</dbReference>
<dbReference type="InterPro" id="IPR006076">
    <property type="entry name" value="FAD-dep_OxRdtase"/>
</dbReference>
<proteinExistence type="inferred from homology"/>
<dbReference type="PATRIC" id="fig|1030841.3.peg.603"/>
<keyword evidence="11" id="KW-1185">Reference proteome</keyword>
<evidence type="ECO:0000256" key="4">
    <source>
        <dbReference type="ARBA" id="ARBA00022827"/>
    </source>
</evidence>
<dbReference type="InterPro" id="IPR023209">
    <property type="entry name" value="DAO"/>
</dbReference>